<keyword evidence="3" id="KW-1185">Reference proteome</keyword>
<dbReference type="EMBL" id="JAQQAF010000001">
    <property type="protein sequence ID" value="KAJ8511943.1"/>
    <property type="molecule type" value="Genomic_DNA"/>
</dbReference>
<evidence type="ECO:0000256" key="1">
    <source>
        <dbReference type="SAM" id="MobiDB-lite"/>
    </source>
</evidence>
<proteinExistence type="predicted"/>
<accession>A0AAV8RXT7</accession>
<comment type="caution">
    <text evidence="2">The sequence shown here is derived from an EMBL/GenBank/DDBJ whole genome shotgun (WGS) entry which is preliminary data.</text>
</comment>
<organism evidence="2 3">
    <name type="scientific">Ensete ventricosum</name>
    <name type="common">Abyssinian banana</name>
    <name type="synonym">Musa ensete</name>
    <dbReference type="NCBI Taxonomy" id="4639"/>
    <lineage>
        <taxon>Eukaryota</taxon>
        <taxon>Viridiplantae</taxon>
        <taxon>Streptophyta</taxon>
        <taxon>Embryophyta</taxon>
        <taxon>Tracheophyta</taxon>
        <taxon>Spermatophyta</taxon>
        <taxon>Magnoliopsida</taxon>
        <taxon>Liliopsida</taxon>
        <taxon>Zingiberales</taxon>
        <taxon>Musaceae</taxon>
        <taxon>Ensete</taxon>
    </lineage>
</organism>
<evidence type="ECO:0000313" key="3">
    <source>
        <dbReference type="Proteomes" id="UP001222027"/>
    </source>
</evidence>
<dbReference type="Proteomes" id="UP001222027">
    <property type="component" value="Unassembled WGS sequence"/>
</dbReference>
<evidence type="ECO:0000313" key="2">
    <source>
        <dbReference type="EMBL" id="KAJ8511943.1"/>
    </source>
</evidence>
<evidence type="ECO:0008006" key="4">
    <source>
        <dbReference type="Google" id="ProtNLM"/>
    </source>
</evidence>
<dbReference type="AlphaFoldDB" id="A0AAV8RXT7"/>
<name>A0AAV8RXT7_ENSVE</name>
<sequence>MVCINDALTDDDLREVLARLEKEKEEERDLFGLVCKRWLRLQSSESRRRRARAGPVMLRPNGQPVHGPPGDRPLSVRLENCKGVTDVGITTLGNGF</sequence>
<protein>
    <recommendedName>
        <fullName evidence="4">COI1 F-box domain-containing protein</fullName>
    </recommendedName>
</protein>
<reference evidence="2 3" key="1">
    <citation type="submission" date="2022-12" db="EMBL/GenBank/DDBJ databases">
        <title>Chromosome-scale assembly of the Ensete ventricosum genome.</title>
        <authorList>
            <person name="Dussert Y."/>
            <person name="Stocks J."/>
            <person name="Wendawek A."/>
            <person name="Woldeyes F."/>
            <person name="Nichols R.A."/>
            <person name="Borrell J.S."/>
        </authorList>
    </citation>
    <scope>NUCLEOTIDE SEQUENCE [LARGE SCALE GENOMIC DNA]</scope>
    <source>
        <strain evidence="3">cv. Maze</strain>
        <tissue evidence="2">Seeds</tissue>
    </source>
</reference>
<gene>
    <name evidence="2" type="ORF">OPV22_002377</name>
</gene>
<feature type="region of interest" description="Disordered" evidence="1">
    <location>
        <begin position="45"/>
        <end position="74"/>
    </location>
</feature>